<protein>
    <submittedName>
        <fullName evidence="3">Ion_trans_2 domain-containing protein</fullName>
    </submittedName>
</protein>
<keyword evidence="1" id="KW-0812">Transmembrane</keyword>
<feature type="transmembrane region" description="Helical" evidence="1">
    <location>
        <begin position="109"/>
        <end position="128"/>
    </location>
</feature>
<sequence length="190" mass="21802">MVSFSLDENSNDKDINSYMGNEQNAQVVLSAQCLKPYYLWKQQFMEDRCCDEKQLIKEVISPFIFAFYLLISSIPHIILNFLLFFYIVLGAFLFRFLDEGIGKEGVRESILFAFTTITTIGGNLNFYLTINLFIFLIKFQFMSHLSFVLNYAIILLMSKCTIKQVTVVFSLEYLPVEGAAGVNVILLTCL</sequence>
<dbReference type="AlphaFoldDB" id="A0A1I7WZS0"/>
<reference evidence="3" key="1">
    <citation type="submission" date="2016-11" db="UniProtKB">
        <authorList>
            <consortium name="WormBaseParasite"/>
        </authorList>
    </citation>
    <scope>IDENTIFICATION</scope>
</reference>
<accession>A0A1I7WZS0</accession>
<dbReference type="Proteomes" id="UP000095283">
    <property type="component" value="Unplaced"/>
</dbReference>
<feature type="transmembrane region" description="Helical" evidence="1">
    <location>
        <begin position="77"/>
        <end position="97"/>
    </location>
</feature>
<proteinExistence type="predicted"/>
<keyword evidence="1" id="KW-1133">Transmembrane helix</keyword>
<evidence type="ECO:0000313" key="2">
    <source>
        <dbReference type="Proteomes" id="UP000095283"/>
    </source>
</evidence>
<dbReference type="WBParaSite" id="Hba_10638">
    <property type="protein sequence ID" value="Hba_10638"/>
    <property type="gene ID" value="Hba_10638"/>
</dbReference>
<evidence type="ECO:0000313" key="3">
    <source>
        <dbReference type="WBParaSite" id="Hba_10638"/>
    </source>
</evidence>
<organism evidence="2 3">
    <name type="scientific">Heterorhabditis bacteriophora</name>
    <name type="common">Entomopathogenic nematode worm</name>
    <dbReference type="NCBI Taxonomy" id="37862"/>
    <lineage>
        <taxon>Eukaryota</taxon>
        <taxon>Metazoa</taxon>
        <taxon>Ecdysozoa</taxon>
        <taxon>Nematoda</taxon>
        <taxon>Chromadorea</taxon>
        <taxon>Rhabditida</taxon>
        <taxon>Rhabditina</taxon>
        <taxon>Rhabditomorpha</taxon>
        <taxon>Strongyloidea</taxon>
        <taxon>Heterorhabditidae</taxon>
        <taxon>Heterorhabditis</taxon>
    </lineage>
</organism>
<feature type="transmembrane region" description="Helical" evidence="1">
    <location>
        <begin position="134"/>
        <end position="156"/>
    </location>
</feature>
<name>A0A1I7WZS0_HETBA</name>
<keyword evidence="2" id="KW-1185">Reference proteome</keyword>
<dbReference type="SUPFAM" id="SSF81324">
    <property type="entry name" value="Voltage-gated potassium channels"/>
    <property type="match status" value="1"/>
</dbReference>
<evidence type="ECO:0000256" key="1">
    <source>
        <dbReference type="SAM" id="Phobius"/>
    </source>
</evidence>
<keyword evidence="1" id="KW-0472">Membrane</keyword>